<comment type="similarity">
    <text evidence="3">Belongs to the trans-sulfuration enzymes family.</text>
</comment>
<comment type="cofactor">
    <cofactor evidence="1 3">
        <name>pyridoxal 5'-phosphate</name>
        <dbReference type="ChEBI" id="CHEBI:597326"/>
    </cofactor>
</comment>
<evidence type="ECO:0000313" key="4">
    <source>
        <dbReference type="EMBL" id="KAJ7611588.1"/>
    </source>
</evidence>
<protein>
    <submittedName>
        <fullName evidence="4">Pyridoxal phosphate-dependent transferase</fullName>
    </submittedName>
</protein>
<dbReference type="Proteomes" id="UP001221142">
    <property type="component" value="Unassembled WGS sequence"/>
</dbReference>
<evidence type="ECO:0000256" key="3">
    <source>
        <dbReference type="RuleBase" id="RU362118"/>
    </source>
</evidence>
<organism evidence="4 5">
    <name type="scientific">Roridomyces roridus</name>
    <dbReference type="NCBI Taxonomy" id="1738132"/>
    <lineage>
        <taxon>Eukaryota</taxon>
        <taxon>Fungi</taxon>
        <taxon>Dikarya</taxon>
        <taxon>Basidiomycota</taxon>
        <taxon>Agaricomycotina</taxon>
        <taxon>Agaricomycetes</taxon>
        <taxon>Agaricomycetidae</taxon>
        <taxon>Agaricales</taxon>
        <taxon>Marasmiineae</taxon>
        <taxon>Mycenaceae</taxon>
        <taxon>Roridomyces</taxon>
    </lineage>
</organism>
<proteinExistence type="inferred from homology"/>
<dbReference type="EMBL" id="JARKIF010000032">
    <property type="protein sequence ID" value="KAJ7611588.1"/>
    <property type="molecule type" value="Genomic_DNA"/>
</dbReference>
<evidence type="ECO:0000313" key="5">
    <source>
        <dbReference type="Proteomes" id="UP001221142"/>
    </source>
</evidence>
<sequence>MFTTPEPSPPAGYGVPPNTPHALLNSLPEWSHAVAFAEGKADFVRETTYPRFRIHPHIQQLTDIIVKALGTGTQENCFLFPTRMLAEEFRDFIQLDFPSSSCVVHSVTHIANPPPPHQVFAVVFSAERPKVMRYYTFSGGGISTRLAELCVLRSQPAGGDLKVSLGIPAAGHWYSDYYDRNPPLSCPSRAKEVIRNRFAGMRGSPEDVYLFASGMQAIYRAYNLLTVTIGLLYCCSYKFLERPNSPGYQNPAIMALYTDFPGNPHLRSPDMVRLRALADRFNFAIVVDETVAGHLTTQLLPYCDVLVCSLSKIFSGMANVIGGAMMLNPASRYYAEFKAYMNTNYEDSLFDSDALMLEMNSRELVQRTSIVNHNAEKLADALYARSAMGGFKGAVIQAVHFPKYRNTENFERCRNLETEITGYGGLLSVTFTSLEAAKTFYAALQCYKGSTLGTVFTLAIAFSAIAFPPDKMEWIEERGVEESLVRFSVGMEETSSILKCVLDALSVAEKEHVVS</sequence>
<reference evidence="4" key="1">
    <citation type="submission" date="2023-03" db="EMBL/GenBank/DDBJ databases">
        <title>Massive genome expansion in bonnet fungi (Mycena s.s.) driven by repeated elements and novel gene families across ecological guilds.</title>
        <authorList>
            <consortium name="Lawrence Berkeley National Laboratory"/>
            <person name="Harder C.B."/>
            <person name="Miyauchi S."/>
            <person name="Viragh M."/>
            <person name="Kuo A."/>
            <person name="Thoen E."/>
            <person name="Andreopoulos B."/>
            <person name="Lu D."/>
            <person name="Skrede I."/>
            <person name="Drula E."/>
            <person name="Henrissat B."/>
            <person name="Morin E."/>
            <person name="Kohler A."/>
            <person name="Barry K."/>
            <person name="LaButti K."/>
            <person name="Morin E."/>
            <person name="Salamov A."/>
            <person name="Lipzen A."/>
            <person name="Mereny Z."/>
            <person name="Hegedus B."/>
            <person name="Baldrian P."/>
            <person name="Stursova M."/>
            <person name="Weitz H."/>
            <person name="Taylor A."/>
            <person name="Grigoriev I.V."/>
            <person name="Nagy L.G."/>
            <person name="Martin F."/>
            <person name="Kauserud H."/>
        </authorList>
    </citation>
    <scope>NUCLEOTIDE SEQUENCE</scope>
    <source>
        <strain evidence="4">9284</strain>
    </source>
</reference>
<dbReference type="InterPro" id="IPR015421">
    <property type="entry name" value="PyrdxlP-dep_Trfase_major"/>
</dbReference>
<dbReference type="Gene3D" id="3.40.640.10">
    <property type="entry name" value="Type I PLP-dependent aspartate aminotransferase-like (Major domain)"/>
    <property type="match status" value="1"/>
</dbReference>
<dbReference type="GO" id="GO:0030170">
    <property type="term" value="F:pyridoxal phosphate binding"/>
    <property type="evidence" value="ECO:0007669"/>
    <property type="project" value="InterPro"/>
</dbReference>
<comment type="caution">
    <text evidence="4">The sequence shown here is derived from an EMBL/GenBank/DDBJ whole genome shotgun (WGS) entry which is preliminary data.</text>
</comment>
<evidence type="ECO:0000256" key="1">
    <source>
        <dbReference type="ARBA" id="ARBA00001933"/>
    </source>
</evidence>
<dbReference type="InterPro" id="IPR015422">
    <property type="entry name" value="PyrdxlP-dep_Trfase_small"/>
</dbReference>
<gene>
    <name evidence="4" type="ORF">FB45DRAFT_940332</name>
</gene>
<keyword evidence="5" id="KW-1185">Reference proteome</keyword>
<name>A0AAD7B6M8_9AGAR</name>
<keyword evidence="2 3" id="KW-0663">Pyridoxal phosphate</keyword>
<dbReference type="GO" id="GO:0003962">
    <property type="term" value="F:cystathionine gamma-synthase activity"/>
    <property type="evidence" value="ECO:0007669"/>
    <property type="project" value="TreeGrafter"/>
</dbReference>
<dbReference type="SUPFAM" id="SSF53383">
    <property type="entry name" value="PLP-dependent transferases"/>
    <property type="match status" value="1"/>
</dbReference>
<dbReference type="PANTHER" id="PTHR42699">
    <property type="match status" value="1"/>
</dbReference>
<accession>A0AAD7B6M8</accession>
<dbReference type="Gene3D" id="3.90.1150.10">
    <property type="entry name" value="Aspartate Aminotransferase, domain 1"/>
    <property type="match status" value="1"/>
</dbReference>
<dbReference type="AlphaFoldDB" id="A0AAD7B6M8"/>
<evidence type="ECO:0000256" key="2">
    <source>
        <dbReference type="ARBA" id="ARBA00022898"/>
    </source>
</evidence>
<dbReference type="InterPro" id="IPR015424">
    <property type="entry name" value="PyrdxlP-dep_Trfase"/>
</dbReference>
<dbReference type="InterPro" id="IPR051750">
    <property type="entry name" value="Trans-sulfuration_enzymes"/>
</dbReference>
<dbReference type="GO" id="GO:0019346">
    <property type="term" value="P:transsulfuration"/>
    <property type="evidence" value="ECO:0007669"/>
    <property type="project" value="InterPro"/>
</dbReference>
<dbReference type="PANTHER" id="PTHR42699:SF1">
    <property type="entry name" value="CYSTATHIONINE GAMMA-SYNTHASE-RELATED"/>
    <property type="match status" value="1"/>
</dbReference>
<dbReference type="InterPro" id="IPR000277">
    <property type="entry name" value="Cys/Met-Metab_PyrdxlP-dep_enz"/>
</dbReference>
<dbReference type="Pfam" id="PF01053">
    <property type="entry name" value="Cys_Met_Meta_PP"/>
    <property type="match status" value="1"/>
</dbReference>
<keyword evidence="4" id="KW-0808">Transferase</keyword>